<sequence length="212" mass="22158">MNPNAAAASTTSSMVSAMGRRQSSIFSSMVNIKDSAISIFGYSPPTQSQIISDLRLPPSEVRICLFSLFASLANAGAMVGAIASGQISEYIGRKGSLMIASIPNIIGWLMISFSKYSIVHRLLHLCILLSTAPSKGYLVSLHRTAAQRGTRIPNPNPNSLSAPLDSKTLTHQDDGGSKDLSGLPPDSPHHSRLCGGCGGGASVAPPGNQKRG</sequence>
<dbReference type="Pfam" id="PF00083">
    <property type="entry name" value="Sugar_tr"/>
    <property type="match status" value="1"/>
</dbReference>
<name>A0A9Q1QKT1_9CARY</name>
<feature type="transmembrane region" description="Helical" evidence="8">
    <location>
        <begin position="95"/>
        <end position="113"/>
    </location>
</feature>
<evidence type="ECO:0000256" key="4">
    <source>
        <dbReference type="ARBA" id="ARBA00022692"/>
    </source>
</evidence>
<dbReference type="GO" id="GO:0016020">
    <property type="term" value="C:membrane"/>
    <property type="evidence" value="ECO:0007669"/>
    <property type="project" value="UniProtKB-SubCell"/>
</dbReference>
<evidence type="ECO:0000256" key="5">
    <source>
        <dbReference type="ARBA" id="ARBA00022989"/>
    </source>
</evidence>
<evidence type="ECO:0000313" key="10">
    <source>
        <dbReference type="Proteomes" id="UP001153076"/>
    </source>
</evidence>
<comment type="similarity">
    <text evidence="2">Belongs to the major facilitator superfamily. Sugar transporter (TC 2.A.1.1) family.</text>
</comment>
<dbReference type="AlphaFoldDB" id="A0A9Q1QKT1"/>
<feature type="compositionally biased region" description="Basic and acidic residues" evidence="7">
    <location>
        <begin position="168"/>
        <end position="177"/>
    </location>
</feature>
<dbReference type="InterPro" id="IPR005828">
    <property type="entry name" value="MFS_sugar_transport-like"/>
</dbReference>
<protein>
    <recommendedName>
        <fullName evidence="11">Major facilitator superfamily (MFS) profile domain-containing protein</fullName>
    </recommendedName>
</protein>
<keyword evidence="4 8" id="KW-0812">Transmembrane</keyword>
<comment type="subcellular location">
    <subcellularLocation>
        <location evidence="1">Membrane</location>
    </subcellularLocation>
</comment>
<dbReference type="InterPro" id="IPR050549">
    <property type="entry name" value="MFS_Trehalose_Transporter"/>
</dbReference>
<organism evidence="9 10">
    <name type="scientific">Carnegiea gigantea</name>
    <dbReference type="NCBI Taxonomy" id="171969"/>
    <lineage>
        <taxon>Eukaryota</taxon>
        <taxon>Viridiplantae</taxon>
        <taxon>Streptophyta</taxon>
        <taxon>Embryophyta</taxon>
        <taxon>Tracheophyta</taxon>
        <taxon>Spermatophyta</taxon>
        <taxon>Magnoliopsida</taxon>
        <taxon>eudicotyledons</taxon>
        <taxon>Gunneridae</taxon>
        <taxon>Pentapetalae</taxon>
        <taxon>Caryophyllales</taxon>
        <taxon>Cactineae</taxon>
        <taxon>Cactaceae</taxon>
        <taxon>Cactoideae</taxon>
        <taxon>Echinocereeae</taxon>
        <taxon>Carnegiea</taxon>
    </lineage>
</organism>
<evidence type="ECO:0008006" key="11">
    <source>
        <dbReference type="Google" id="ProtNLM"/>
    </source>
</evidence>
<dbReference type="SUPFAM" id="SSF103473">
    <property type="entry name" value="MFS general substrate transporter"/>
    <property type="match status" value="1"/>
</dbReference>
<gene>
    <name evidence="9" type="ORF">Cgig2_019667</name>
</gene>
<comment type="caution">
    <text evidence="9">The sequence shown here is derived from an EMBL/GenBank/DDBJ whole genome shotgun (WGS) entry which is preliminary data.</text>
</comment>
<evidence type="ECO:0000256" key="2">
    <source>
        <dbReference type="ARBA" id="ARBA00010992"/>
    </source>
</evidence>
<dbReference type="GO" id="GO:0022857">
    <property type="term" value="F:transmembrane transporter activity"/>
    <property type="evidence" value="ECO:0007669"/>
    <property type="project" value="InterPro"/>
</dbReference>
<feature type="region of interest" description="Disordered" evidence="7">
    <location>
        <begin position="148"/>
        <end position="212"/>
    </location>
</feature>
<evidence type="ECO:0000256" key="7">
    <source>
        <dbReference type="SAM" id="MobiDB-lite"/>
    </source>
</evidence>
<proteinExistence type="inferred from homology"/>
<keyword evidence="10" id="KW-1185">Reference proteome</keyword>
<keyword evidence="5 8" id="KW-1133">Transmembrane helix</keyword>
<keyword evidence="6 8" id="KW-0472">Membrane</keyword>
<evidence type="ECO:0000256" key="6">
    <source>
        <dbReference type="ARBA" id="ARBA00023136"/>
    </source>
</evidence>
<feature type="transmembrane region" description="Helical" evidence="8">
    <location>
        <begin position="63"/>
        <end position="83"/>
    </location>
</feature>
<evidence type="ECO:0000256" key="8">
    <source>
        <dbReference type="SAM" id="Phobius"/>
    </source>
</evidence>
<dbReference type="OrthoDB" id="1929005at2759"/>
<keyword evidence="3" id="KW-0813">Transport</keyword>
<dbReference type="PANTHER" id="PTHR48021:SF1">
    <property type="entry name" value="GH07001P-RELATED"/>
    <property type="match status" value="1"/>
</dbReference>
<keyword evidence="3" id="KW-0762">Sugar transport</keyword>
<dbReference type="Proteomes" id="UP001153076">
    <property type="component" value="Unassembled WGS sequence"/>
</dbReference>
<evidence type="ECO:0000313" key="9">
    <source>
        <dbReference type="EMBL" id="KAJ8443685.1"/>
    </source>
</evidence>
<dbReference type="Gene3D" id="1.20.1250.20">
    <property type="entry name" value="MFS general substrate transporter like domains"/>
    <property type="match status" value="1"/>
</dbReference>
<dbReference type="PANTHER" id="PTHR48021">
    <property type="match status" value="1"/>
</dbReference>
<evidence type="ECO:0000256" key="1">
    <source>
        <dbReference type="ARBA" id="ARBA00004370"/>
    </source>
</evidence>
<evidence type="ECO:0000256" key="3">
    <source>
        <dbReference type="ARBA" id="ARBA00022597"/>
    </source>
</evidence>
<accession>A0A9Q1QKT1</accession>
<dbReference type="InterPro" id="IPR036259">
    <property type="entry name" value="MFS_trans_sf"/>
</dbReference>
<reference evidence="9" key="1">
    <citation type="submission" date="2022-04" db="EMBL/GenBank/DDBJ databases">
        <title>Carnegiea gigantea Genome sequencing and assembly v2.</title>
        <authorList>
            <person name="Copetti D."/>
            <person name="Sanderson M.J."/>
            <person name="Burquez A."/>
            <person name="Wojciechowski M.F."/>
        </authorList>
    </citation>
    <scope>NUCLEOTIDE SEQUENCE</scope>
    <source>
        <strain evidence="9">SGP5-SGP5p</strain>
        <tissue evidence="9">Aerial part</tissue>
    </source>
</reference>
<dbReference type="EMBL" id="JAKOGI010000115">
    <property type="protein sequence ID" value="KAJ8443685.1"/>
    <property type="molecule type" value="Genomic_DNA"/>
</dbReference>